<organism evidence="2 3">
    <name type="scientific">Clostridium botulinum D str. 1873</name>
    <dbReference type="NCBI Taxonomy" id="592027"/>
    <lineage>
        <taxon>Bacteria</taxon>
        <taxon>Bacillati</taxon>
        <taxon>Bacillota</taxon>
        <taxon>Clostridia</taxon>
        <taxon>Eubacteriales</taxon>
        <taxon>Clostridiaceae</taxon>
        <taxon>Clostridium</taxon>
    </lineage>
</organism>
<keyword evidence="1" id="KW-0812">Transmembrane</keyword>
<keyword evidence="1" id="KW-1133">Transmembrane helix</keyword>
<dbReference type="RefSeq" id="WP_003381999.1">
    <property type="nucleotide sequence ID" value="NZ_ACSJ01000001.1"/>
</dbReference>
<dbReference type="InterPro" id="IPR027890">
    <property type="entry name" value="DUF4491"/>
</dbReference>
<accession>A0A9P2G8T3</accession>
<dbReference type="EMBL" id="ACSJ01000001">
    <property type="protein sequence ID" value="EES92098.1"/>
    <property type="molecule type" value="Genomic_DNA"/>
</dbReference>
<reference evidence="2 3" key="1">
    <citation type="submission" date="2009-10" db="EMBL/GenBank/DDBJ databases">
        <authorList>
            <person name="Shrivastava S."/>
            <person name="Brinkac L.B."/>
            <person name="Brown J.L."/>
            <person name="Bruce D.B."/>
            <person name="Detter C."/>
            <person name="Green L.D."/>
            <person name="Munk C.A."/>
            <person name="Rogers Y.C."/>
            <person name="Tapia R."/>
            <person name="Saunders E.S."/>
            <person name="Sims D.R."/>
            <person name="Smith L.A."/>
            <person name="Smith T.J."/>
            <person name="Sutton G."/>
            <person name="Brettin T."/>
        </authorList>
    </citation>
    <scope>NUCLEOTIDE SEQUENCE [LARGE SCALE GENOMIC DNA]</scope>
    <source>
        <strain evidence="3">D str. 1873</strain>
    </source>
</reference>
<keyword evidence="1" id="KW-0472">Membrane</keyword>
<protein>
    <submittedName>
        <fullName evidence="2">Membrane protein</fullName>
    </submittedName>
</protein>
<dbReference type="Pfam" id="PF14898">
    <property type="entry name" value="DUF4491"/>
    <property type="match status" value="1"/>
</dbReference>
<feature type="transmembrane region" description="Helical" evidence="1">
    <location>
        <begin position="6"/>
        <end position="23"/>
    </location>
</feature>
<comment type="caution">
    <text evidence="2">The sequence shown here is derived from an EMBL/GenBank/DDBJ whole genome shotgun (WGS) entry which is preliminary data.</text>
</comment>
<feature type="transmembrane region" description="Helical" evidence="1">
    <location>
        <begin position="35"/>
        <end position="52"/>
    </location>
</feature>
<dbReference type="AlphaFoldDB" id="A0A9P2G8T3"/>
<dbReference type="GeneID" id="66319037"/>
<dbReference type="Proteomes" id="UP000006160">
    <property type="component" value="Unassembled WGS sequence"/>
</dbReference>
<evidence type="ECO:0000256" key="1">
    <source>
        <dbReference type="SAM" id="Phobius"/>
    </source>
</evidence>
<name>A0A9P2G8T3_CLOBO</name>
<proteinExistence type="predicted"/>
<evidence type="ECO:0000313" key="3">
    <source>
        <dbReference type="Proteomes" id="UP000006160"/>
    </source>
</evidence>
<evidence type="ECO:0000313" key="2">
    <source>
        <dbReference type="EMBL" id="EES92098.1"/>
    </source>
</evidence>
<sequence length="101" mass="11491">MNIQGILIGVIAFLIIGIFHPIVIKGEYYFGKRIWPIFLVTGIAFLIVSVFTKNQMGSAVLGVIGFSCLWSIIELFEQEERVKKGWFPKNHKKINTKLGKH</sequence>
<gene>
    <name evidence="2" type="ORF">CLG_B0376</name>
</gene>